<dbReference type="InterPro" id="IPR001478">
    <property type="entry name" value="PDZ"/>
</dbReference>
<dbReference type="SMART" id="SM00228">
    <property type="entry name" value="PDZ"/>
    <property type="match status" value="1"/>
</dbReference>
<dbReference type="InterPro" id="IPR001940">
    <property type="entry name" value="Peptidase_S1C"/>
</dbReference>
<dbReference type="GO" id="GO:0006508">
    <property type="term" value="P:proteolysis"/>
    <property type="evidence" value="ECO:0007669"/>
    <property type="project" value="UniProtKB-KW"/>
</dbReference>
<feature type="compositionally biased region" description="Basic and acidic residues" evidence="4">
    <location>
        <begin position="1"/>
        <end position="11"/>
    </location>
</feature>
<sequence>MSDTQGDRPDDNTPDTNEVVSAEPQAQAEPPAGVAPPAAPTTAVEVPQQPVAPVQPPQPAEAAAAAPQPVPPVQQSAPPASPQETAAPAAVPPAAQAPTPPAAPTQPAPPAGYPAGAHAYARPQGYAGQPAAYPQSYAGQAQGAAFGVQGADTQPTLPLGPAGAAPTGTLPAGTAPLVPASTATTPKKPSGAGKVVGLIVAAAIVGGAAGLGGAYAGVNWFAPTSTSPVAGPTTVTVNDTESVNQTTAIAAKVVPSVVTIEASSSSGSGTGSGVVLTEDGYVVTNTHVVTLDGATGDATIRVTTSDGFVYDAEVVGTDPTYDLAVIKLVGAEDLTPIEFADSSKLNVGDSTIAVGAPLGLANTVTTGIVSALNRSIAIASSAAPDTGDSEDTQEDDGEGETDSPFQFDFGQGQQQTTATQSISIAVIQTDAAINPGNSGGALVDSEGKLIGINVAIATAGGSSDGSGSIGVGFSIPSDVVERITGELIENGEATHGLLGASVQPAASVEGSTITGAYIAEVVSGGAAEAAGIQEGDIVTGFNGVPITDATDLTAQVRAAAAGSDATVTLVRDGETRTVDVTLGALGE</sequence>
<feature type="compositionally biased region" description="Pro residues" evidence="4">
    <location>
        <begin position="98"/>
        <end position="112"/>
    </location>
</feature>
<dbReference type="PRINTS" id="PR00834">
    <property type="entry name" value="PROTEASES2C"/>
</dbReference>
<evidence type="ECO:0000313" key="7">
    <source>
        <dbReference type="EMBL" id="MCC2034171.1"/>
    </source>
</evidence>
<dbReference type="PANTHER" id="PTHR43343">
    <property type="entry name" value="PEPTIDASE S12"/>
    <property type="match status" value="1"/>
</dbReference>
<feature type="region of interest" description="Disordered" evidence="4">
    <location>
        <begin position="1"/>
        <end position="116"/>
    </location>
</feature>
<dbReference type="Gene3D" id="2.40.10.10">
    <property type="entry name" value="Trypsin-like serine proteases"/>
    <property type="match status" value="2"/>
</dbReference>
<keyword evidence="3" id="KW-0378">Hydrolase</keyword>
<feature type="domain" description="PDZ" evidence="6">
    <location>
        <begin position="487"/>
        <end position="573"/>
    </location>
</feature>
<feature type="region of interest" description="Disordered" evidence="4">
    <location>
        <begin position="381"/>
        <end position="412"/>
    </location>
</feature>
<feature type="compositionally biased region" description="Low complexity" evidence="4">
    <location>
        <begin position="40"/>
        <end position="52"/>
    </location>
</feature>
<dbReference type="InterPro" id="IPR051201">
    <property type="entry name" value="Chloro_Bact_Ser_Proteases"/>
</dbReference>
<dbReference type="InterPro" id="IPR036034">
    <property type="entry name" value="PDZ_sf"/>
</dbReference>
<gene>
    <name evidence="7" type="ORF">KEC57_18460</name>
</gene>
<dbReference type="Pfam" id="PF13180">
    <property type="entry name" value="PDZ_2"/>
    <property type="match status" value="1"/>
</dbReference>
<dbReference type="Pfam" id="PF13365">
    <property type="entry name" value="Trypsin_2"/>
    <property type="match status" value="1"/>
</dbReference>
<keyword evidence="2" id="KW-0645">Protease</keyword>
<feature type="compositionally biased region" description="Low complexity" evidence="4">
    <location>
        <begin position="22"/>
        <end position="32"/>
    </location>
</feature>
<feature type="compositionally biased region" description="Low complexity" evidence="4">
    <location>
        <begin position="60"/>
        <end position="97"/>
    </location>
</feature>
<comment type="similarity">
    <text evidence="1">Belongs to the peptidase S1C family.</text>
</comment>
<feature type="transmembrane region" description="Helical" evidence="5">
    <location>
        <begin position="195"/>
        <end position="218"/>
    </location>
</feature>
<dbReference type="GO" id="GO:0004252">
    <property type="term" value="F:serine-type endopeptidase activity"/>
    <property type="evidence" value="ECO:0007669"/>
    <property type="project" value="InterPro"/>
</dbReference>
<dbReference type="InterPro" id="IPR043504">
    <property type="entry name" value="Peptidase_S1_PA_chymotrypsin"/>
</dbReference>
<proteinExistence type="inferred from homology"/>
<dbReference type="PANTHER" id="PTHR43343:SF3">
    <property type="entry name" value="PROTEASE DO-LIKE 8, CHLOROPLASTIC"/>
    <property type="match status" value="1"/>
</dbReference>
<evidence type="ECO:0000256" key="2">
    <source>
        <dbReference type="ARBA" id="ARBA00022670"/>
    </source>
</evidence>
<dbReference type="RefSeq" id="WP_229386168.1">
    <property type="nucleotide sequence ID" value="NZ_JAGTTN010000010.1"/>
</dbReference>
<evidence type="ECO:0000259" key="6">
    <source>
        <dbReference type="PROSITE" id="PS50106"/>
    </source>
</evidence>
<dbReference type="EMBL" id="JAGTTN010000010">
    <property type="protein sequence ID" value="MCC2034171.1"/>
    <property type="molecule type" value="Genomic_DNA"/>
</dbReference>
<evidence type="ECO:0000256" key="4">
    <source>
        <dbReference type="SAM" id="MobiDB-lite"/>
    </source>
</evidence>
<feature type="compositionally biased region" description="Acidic residues" evidence="4">
    <location>
        <begin position="387"/>
        <end position="401"/>
    </location>
</feature>
<dbReference type="SUPFAM" id="SSF50156">
    <property type="entry name" value="PDZ domain-like"/>
    <property type="match status" value="1"/>
</dbReference>
<evidence type="ECO:0000256" key="1">
    <source>
        <dbReference type="ARBA" id="ARBA00010541"/>
    </source>
</evidence>
<keyword evidence="8" id="KW-1185">Reference proteome</keyword>
<comment type="caution">
    <text evidence="7">The sequence shown here is derived from an EMBL/GenBank/DDBJ whole genome shotgun (WGS) entry which is preliminary data.</text>
</comment>
<name>A0A9X1LYL6_9MICO</name>
<keyword evidence="5" id="KW-0472">Membrane</keyword>
<dbReference type="InterPro" id="IPR009003">
    <property type="entry name" value="Peptidase_S1_PA"/>
</dbReference>
<evidence type="ECO:0000256" key="3">
    <source>
        <dbReference type="ARBA" id="ARBA00022801"/>
    </source>
</evidence>
<reference evidence="7" key="1">
    <citation type="submission" date="2021-04" db="EMBL/GenBank/DDBJ databases">
        <title>Microbacterium tenobrionis sp. nov. and Microbacterium allomyrinae sp. nov., isolated from larvae of Tenobrio molitor and Allomyrina dichotoma, respectively.</title>
        <authorList>
            <person name="Lee S.D."/>
        </authorList>
    </citation>
    <scope>NUCLEOTIDE SEQUENCE</scope>
    <source>
        <strain evidence="7">BWT-G7</strain>
    </source>
</reference>
<organism evidence="7 8">
    <name type="scientific">Microbacterium allomyrinae</name>
    <dbReference type="NCBI Taxonomy" id="2830666"/>
    <lineage>
        <taxon>Bacteria</taxon>
        <taxon>Bacillati</taxon>
        <taxon>Actinomycetota</taxon>
        <taxon>Actinomycetes</taxon>
        <taxon>Micrococcales</taxon>
        <taxon>Microbacteriaceae</taxon>
        <taxon>Microbacterium</taxon>
    </lineage>
</organism>
<feature type="region of interest" description="Disordered" evidence="4">
    <location>
        <begin position="150"/>
        <end position="173"/>
    </location>
</feature>
<dbReference type="SUPFAM" id="SSF50494">
    <property type="entry name" value="Trypsin-like serine proteases"/>
    <property type="match status" value="1"/>
</dbReference>
<dbReference type="Gene3D" id="2.30.42.10">
    <property type="match status" value="1"/>
</dbReference>
<dbReference type="Proteomes" id="UP001139354">
    <property type="component" value="Unassembled WGS sequence"/>
</dbReference>
<evidence type="ECO:0000256" key="5">
    <source>
        <dbReference type="SAM" id="Phobius"/>
    </source>
</evidence>
<keyword evidence="5" id="KW-1133">Transmembrane helix</keyword>
<protein>
    <submittedName>
        <fullName evidence="7">Trypsin-like peptidase domain-containing protein</fullName>
    </submittedName>
</protein>
<dbReference type="AlphaFoldDB" id="A0A9X1LYL6"/>
<dbReference type="PROSITE" id="PS50106">
    <property type="entry name" value="PDZ"/>
    <property type="match status" value="1"/>
</dbReference>
<evidence type="ECO:0000313" key="8">
    <source>
        <dbReference type="Proteomes" id="UP001139354"/>
    </source>
</evidence>
<accession>A0A9X1LYL6</accession>
<keyword evidence="5" id="KW-0812">Transmembrane</keyword>